<dbReference type="GO" id="GO:0005634">
    <property type="term" value="C:nucleus"/>
    <property type="evidence" value="ECO:0007669"/>
    <property type="project" value="TreeGrafter"/>
</dbReference>
<evidence type="ECO:0000256" key="2">
    <source>
        <dbReference type="ARBA" id="ARBA00025783"/>
    </source>
</evidence>
<evidence type="ECO:0000256" key="6">
    <source>
        <dbReference type="ARBA" id="ARBA00049075"/>
    </source>
</evidence>
<feature type="compositionally biased region" description="Acidic residues" evidence="8">
    <location>
        <begin position="309"/>
        <end position="329"/>
    </location>
</feature>
<sequence>MARTKPNKNRQRNKAAHAAAVATASAHAQLSAADKAAAARAIRKQAVTGPGVRAQALARAVKLPTEGPRTSRRLRRTKQRTVEVPPLAGLLPPPTNGQASLPDRVKKYWSRRRNLFSKFDEGVRLDEVGWFSVTPEPIAQHLAERCRSNLVIDAFAGVGGNAIQFAMTCEQVIAIELDPVRLACARHNAEIYGVADRIEFVLGDAIQFLERTKLQPDVIFLSPPWGGPEYLQQESYTLDMMPLDWKRLLKACYKLTPNLAIYMPKNLHDNAIPRLARGHVVEVEEMVTHRNVRAVTLYTGALAVAATASDDDDDEVEEGEVDDSLEATA</sequence>
<dbReference type="AlphaFoldDB" id="A0A0L0SC70"/>
<evidence type="ECO:0000256" key="5">
    <source>
        <dbReference type="ARBA" id="ARBA00048763"/>
    </source>
</evidence>
<reference evidence="9 10" key="1">
    <citation type="submission" date="2009-11" db="EMBL/GenBank/DDBJ databases">
        <title>Annotation of Allomyces macrogynus ATCC 38327.</title>
        <authorList>
            <consortium name="The Broad Institute Genome Sequencing Platform"/>
            <person name="Russ C."/>
            <person name="Cuomo C."/>
            <person name="Burger G."/>
            <person name="Gray M.W."/>
            <person name="Holland P.W.H."/>
            <person name="King N."/>
            <person name="Lang F.B.F."/>
            <person name="Roger A.J."/>
            <person name="Ruiz-Trillo I."/>
            <person name="Young S.K."/>
            <person name="Zeng Q."/>
            <person name="Gargeya S."/>
            <person name="Fitzgerald M."/>
            <person name="Haas B."/>
            <person name="Abouelleil A."/>
            <person name="Alvarado L."/>
            <person name="Arachchi H.M."/>
            <person name="Berlin A."/>
            <person name="Chapman S.B."/>
            <person name="Gearin G."/>
            <person name="Goldberg J."/>
            <person name="Griggs A."/>
            <person name="Gujja S."/>
            <person name="Hansen M."/>
            <person name="Heiman D."/>
            <person name="Howarth C."/>
            <person name="Larimer J."/>
            <person name="Lui A."/>
            <person name="MacDonald P.J.P."/>
            <person name="McCowen C."/>
            <person name="Montmayeur A."/>
            <person name="Murphy C."/>
            <person name="Neiman D."/>
            <person name="Pearson M."/>
            <person name="Priest M."/>
            <person name="Roberts A."/>
            <person name="Saif S."/>
            <person name="Shea T."/>
            <person name="Sisk P."/>
            <person name="Stolte C."/>
            <person name="Sykes S."/>
            <person name="Wortman J."/>
            <person name="Nusbaum C."/>
            <person name="Birren B."/>
        </authorList>
    </citation>
    <scope>NUCLEOTIDE SEQUENCE [LARGE SCALE GENOMIC DNA]</scope>
    <source>
        <strain evidence="9 10">ATCC 38327</strain>
    </source>
</reference>
<gene>
    <name evidence="9" type="ORF">AMAG_05517</name>
</gene>
<feature type="region of interest" description="Disordered" evidence="8">
    <location>
        <begin position="308"/>
        <end position="329"/>
    </location>
</feature>
<dbReference type="STRING" id="578462.A0A0L0SC70"/>
<dbReference type="EMBL" id="GG745335">
    <property type="protein sequence ID" value="KNE60086.1"/>
    <property type="molecule type" value="Genomic_DNA"/>
</dbReference>
<accession>A0A0L0SC70</accession>
<name>A0A0L0SC70_ALLM3</name>
<dbReference type="PANTHER" id="PTHR14741">
    <property type="entry name" value="S-ADENOSYLMETHIONINE-DEPENDENT METHYLTRANSFERASE RELATED"/>
    <property type="match status" value="1"/>
</dbReference>
<organism evidence="9 10">
    <name type="scientific">Allomyces macrogynus (strain ATCC 38327)</name>
    <name type="common">Allomyces javanicus var. macrogynus</name>
    <dbReference type="NCBI Taxonomy" id="578462"/>
    <lineage>
        <taxon>Eukaryota</taxon>
        <taxon>Fungi</taxon>
        <taxon>Fungi incertae sedis</taxon>
        <taxon>Blastocladiomycota</taxon>
        <taxon>Blastocladiomycetes</taxon>
        <taxon>Blastocladiales</taxon>
        <taxon>Blastocladiaceae</taxon>
        <taxon>Allomyces</taxon>
    </lineage>
</organism>
<evidence type="ECO:0000256" key="7">
    <source>
        <dbReference type="ARBA" id="ARBA00049790"/>
    </source>
</evidence>
<dbReference type="Proteomes" id="UP000054350">
    <property type="component" value="Unassembled WGS sequence"/>
</dbReference>
<feature type="compositionally biased region" description="Basic residues" evidence="8">
    <location>
        <begin position="1"/>
        <end position="15"/>
    </location>
</feature>
<comment type="catalytic activity">
    <reaction evidence="4">
        <text>a 5'-end (N(7)-methyl 5'-triphosphoguanosine)-ribonucleoside in snoRNA + S-adenosyl-L-methionine = a 5'-end (N(2),N(7)-dimethyl 5'-triphosphoguanosine)-ribonucleoside in snoRNA + S-adenosyl-L-homocysteine + H(+)</text>
        <dbReference type="Rhea" id="RHEA:78475"/>
        <dbReference type="Rhea" id="RHEA-COMP:19086"/>
        <dbReference type="Rhea" id="RHEA-COMP:19088"/>
        <dbReference type="ChEBI" id="CHEBI:15378"/>
        <dbReference type="ChEBI" id="CHEBI:57856"/>
        <dbReference type="ChEBI" id="CHEBI:59789"/>
        <dbReference type="ChEBI" id="CHEBI:156461"/>
        <dbReference type="ChEBI" id="CHEBI:172880"/>
    </reaction>
    <physiologicalReaction direction="left-to-right" evidence="4">
        <dbReference type="Rhea" id="RHEA:78476"/>
    </physiologicalReaction>
</comment>
<evidence type="ECO:0000256" key="4">
    <source>
        <dbReference type="ARBA" id="ARBA00048740"/>
    </source>
</evidence>
<evidence type="ECO:0000256" key="8">
    <source>
        <dbReference type="SAM" id="MobiDB-lite"/>
    </source>
</evidence>
<dbReference type="SUPFAM" id="SSF53335">
    <property type="entry name" value="S-adenosyl-L-methionine-dependent methyltransferases"/>
    <property type="match status" value="1"/>
</dbReference>
<comment type="catalytic activity">
    <reaction evidence="3">
        <text>a 5'-end (N(2),N(7)-dimethyl 5'-triphosphoguanosine)-ribonucleoside in snoRNA + S-adenosyl-L-methionine = a 5'-end (N(2),N(2),N(7)-trimethyl 5'-triphosphoguanosine)-ribonucleoside in snoRNA + S-adenosyl-L-homocysteine + H(+)</text>
        <dbReference type="Rhea" id="RHEA:78507"/>
        <dbReference type="Rhea" id="RHEA-COMP:19088"/>
        <dbReference type="Rhea" id="RHEA-COMP:19090"/>
        <dbReference type="ChEBI" id="CHEBI:15378"/>
        <dbReference type="ChEBI" id="CHEBI:57856"/>
        <dbReference type="ChEBI" id="CHEBI:59789"/>
        <dbReference type="ChEBI" id="CHEBI:167623"/>
        <dbReference type="ChEBI" id="CHEBI:172880"/>
    </reaction>
    <physiologicalReaction direction="left-to-right" evidence="3">
        <dbReference type="Rhea" id="RHEA:78508"/>
    </physiologicalReaction>
</comment>
<dbReference type="Pfam" id="PF09445">
    <property type="entry name" value="Methyltransf_15"/>
    <property type="match status" value="1"/>
</dbReference>
<dbReference type="InterPro" id="IPR019012">
    <property type="entry name" value="RNA_cap_Gua-N2-MeTrfase"/>
</dbReference>
<dbReference type="InterPro" id="IPR029063">
    <property type="entry name" value="SAM-dependent_MTases_sf"/>
</dbReference>
<keyword evidence="10" id="KW-1185">Reference proteome</keyword>
<protein>
    <recommendedName>
        <fullName evidence="1">Trimethylguanosine synthase</fullName>
    </recommendedName>
    <alternativeName>
        <fullName evidence="7">Cap-specific guanine-N(2) methyltransferase</fullName>
    </alternativeName>
</protein>
<evidence type="ECO:0000256" key="3">
    <source>
        <dbReference type="ARBA" id="ARBA00047418"/>
    </source>
</evidence>
<dbReference type="CDD" id="cd02440">
    <property type="entry name" value="AdoMet_MTases"/>
    <property type="match status" value="1"/>
</dbReference>
<evidence type="ECO:0000256" key="1">
    <source>
        <dbReference type="ARBA" id="ARBA00018517"/>
    </source>
</evidence>
<reference evidence="10" key="2">
    <citation type="submission" date="2009-11" db="EMBL/GenBank/DDBJ databases">
        <title>The Genome Sequence of Allomyces macrogynus strain ATCC 38327.</title>
        <authorList>
            <consortium name="The Broad Institute Genome Sequencing Platform"/>
            <person name="Russ C."/>
            <person name="Cuomo C."/>
            <person name="Shea T."/>
            <person name="Young S.K."/>
            <person name="Zeng Q."/>
            <person name="Koehrsen M."/>
            <person name="Haas B."/>
            <person name="Borodovsky M."/>
            <person name="Guigo R."/>
            <person name="Alvarado L."/>
            <person name="Berlin A."/>
            <person name="Borenstein D."/>
            <person name="Chen Z."/>
            <person name="Engels R."/>
            <person name="Freedman E."/>
            <person name="Gellesch M."/>
            <person name="Goldberg J."/>
            <person name="Griggs A."/>
            <person name="Gujja S."/>
            <person name="Heiman D."/>
            <person name="Hepburn T."/>
            <person name="Howarth C."/>
            <person name="Jen D."/>
            <person name="Larson L."/>
            <person name="Lewis B."/>
            <person name="Mehta T."/>
            <person name="Park D."/>
            <person name="Pearson M."/>
            <person name="Roberts A."/>
            <person name="Saif S."/>
            <person name="Shenoy N."/>
            <person name="Sisk P."/>
            <person name="Stolte C."/>
            <person name="Sykes S."/>
            <person name="Walk T."/>
            <person name="White J."/>
            <person name="Yandava C."/>
            <person name="Burger G."/>
            <person name="Gray M.W."/>
            <person name="Holland P.W.H."/>
            <person name="King N."/>
            <person name="Lang F.B.F."/>
            <person name="Roger A.J."/>
            <person name="Ruiz-Trillo I."/>
            <person name="Lander E."/>
            <person name="Nusbaum C."/>
        </authorList>
    </citation>
    <scope>NUCLEOTIDE SEQUENCE [LARGE SCALE GENOMIC DNA]</scope>
    <source>
        <strain evidence="10">ATCC 38327</strain>
    </source>
</reference>
<dbReference type="VEuPathDB" id="FungiDB:AMAG_05517"/>
<dbReference type="Gene3D" id="3.40.50.150">
    <property type="entry name" value="Vaccinia Virus protein VP39"/>
    <property type="match status" value="1"/>
</dbReference>
<evidence type="ECO:0000313" key="9">
    <source>
        <dbReference type="EMBL" id="KNE60086.1"/>
    </source>
</evidence>
<comment type="catalytic activity">
    <reaction evidence="5">
        <text>a 5'-end (N(2),N(7)-dimethyl 5'-triphosphoguanosine)-ribonucleoside in snRNA + S-adenosyl-L-methionine = a 5'-end (N(2),N(2),N(7)-trimethyl 5'-triphosphoguanosine)-ribonucleoside in snRNA + S-adenosyl-L-homocysteine + H(+)</text>
        <dbReference type="Rhea" id="RHEA:78479"/>
        <dbReference type="Rhea" id="RHEA-COMP:19087"/>
        <dbReference type="Rhea" id="RHEA-COMP:19089"/>
        <dbReference type="ChEBI" id="CHEBI:15378"/>
        <dbReference type="ChEBI" id="CHEBI:57856"/>
        <dbReference type="ChEBI" id="CHEBI:59789"/>
        <dbReference type="ChEBI" id="CHEBI:167623"/>
        <dbReference type="ChEBI" id="CHEBI:172880"/>
    </reaction>
    <physiologicalReaction direction="left-to-right" evidence="5">
        <dbReference type="Rhea" id="RHEA:78480"/>
    </physiologicalReaction>
</comment>
<dbReference type="PANTHER" id="PTHR14741:SF32">
    <property type="entry name" value="TRIMETHYLGUANOSINE SYNTHASE"/>
    <property type="match status" value="1"/>
</dbReference>
<comment type="similarity">
    <text evidence="2">Belongs to the methyltransferase superfamily. Trimethylguanosine synthase family.</text>
</comment>
<dbReference type="GO" id="GO:0071164">
    <property type="term" value="F:RNA cap trimethylguanosine synthase activity"/>
    <property type="evidence" value="ECO:0007669"/>
    <property type="project" value="TreeGrafter"/>
</dbReference>
<feature type="region of interest" description="Disordered" evidence="8">
    <location>
        <begin position="1"/>
        <end position="22"/>
    </location>
</feature>
<comment type="catalytic activity">
    <reaction evidence="6">
        <text>a 5'-end (N(7)-methyl 5'-triphosphoguanosine)-ribonucleoside in snRNA + S-adenosyl-L-methionine = a 5'-end (N(2),N(7)-dimethyl 5'-triphosphoguanosine)-ribonucleoside in snRNA + S-adenosyl-L-homocysteine + H(+)</text>
        <dbReference type="Rhea" id="RHEA:78471"/>
        <dbReference type="Rhea" id="RHEA-COMP:19085"/>
        <dbReference type="Rhea" id="RHEA-COMP:19087"/>
        <dbReference type="ChEBI" id="CHEBI:15378"/>
        <dbReference type="ChEBI" id="CHEBI:57856"/>
        <dbReference type="ChEBI" id="CHEBI:59789"/>
        <dbReference type="ChEBI" id="CHEBI:156461"/>
        <dbReference type="ChEBI" id="CHEBI:172880"/>
    </reaction>
    <physiologicalReaction direction="left-to-right" evidence="6">
        <dbReference type="Rhea" id="RHEA:78472"/>
    </physiologicalReaction>
</comment>
<proteinExistence type="inferred from homology"/>
<evidence type="ECO:0000313" key="10">
    <source>
        <dbReference type="Proteomes" id="UP000054350"/>
    </source>
</evidence>
<dbReference type="eggNOG" id="KOG2730">
    <property type="taxonomic scope" value="Eukaryota"/>
</dbReference>
<dbReference type="OrthoDB" id="194443at2759"/>